<gene>
    <name evidence="2" type="ORF">DIR46_00570</name>
</gene>
<evidence type="ECO:0008006" key="4">
    <source>
        <dbReference type="Google" id="ProtNLM"/>
    </source>
</evidence>
<proteinExistence type="predicted"/>
<name>A0A2S2DDB4_9BURK</name>
<feature type="compositionally biased region" description="Pro residues" evidence="1">
    <location>
        <begin position="15"/>
        <end position="24"/>
    </location>
</feature>
<dbReference type="Proteomes" id="UP000245820">
    <property type="component" value="Chromosome"/>
</dbReference>
<dbReference type="Pfam" id="PF03692">
    <property type="entry name" value="CxxCxxCC"/>
    <property type="match status" value="1"/>
</dbReference>
<sequence length="313" mass="34463">MWARSLSARRCAEPGPFPSRPPRPALANSRSLQQFFNITRAAERPWYARGMPSQRPRANPKKMRTDQRSGVVVTETSEAELRLQERIRQAQQEAVSEVLLPTPSPDLLQRVIEDADGFAEAATAKHLDPASPPVACSTGCSHCCYQLVSVSAPEVFRIVRYLRASTSRIQMEEVVGRVRSLDKATRGTSLKARVNIKKPCAFLSADGCCTIYAVRPLACSEFTSYDVQACKRGKRIGFKPFGLIHEKARMIAFNAVRQGLQDGLAIAVPEADTNWLELTAAVSTALDHAAPEQAWLSGENIFAKSHLSQSGNR</sequence>
<dbReference type="KEGG" id="mtim:DIR46_00570"/>
<dbReference type="InterPro" id="IPR005358">
    <property type="entry name" value="Puta_zinc/iron-chelating_dom"/>
</dbReference>
<dbReference type="OrthoDB" id="9779822at2"/>
<keyword evidence="3" id="KW-1185">Reference proteome</keyword>
<dbReference type="EMBL" id="CP029343">
    <property type="protein sequence ID" value="AWL03099.1"/>
    <property type="molecule type" value="Genomic_DNA"/>
</dbReference>
<protein>
    <recommendedName>
        <fullName evidence="4">YkgJ family cysteine cluster protein</fullName>
    </recommendedName>
</protein>
<feature type="region of interest" description="Disordered" evidence="1">
    <location>
        <begin position="50"/>
        <end position="70"/>
    </location>
</feature>
<evidence type="ECO:0000256" key="1">
    <source>
        <dbReference type="SAM" id="MobiDB-lite"/>
    </source>
</evidence>
<feature type="region of interest" description="Disordered" evidence="1">
    <location>
        <begin position="1"/>
        <end position="26"/>
    </location>
</feature>
<evidence type="ECO:0000313" key="3">
    <source>
        <dbReference type="Proteomes" id="UP000245820"/>
    </source>
</evidence>
<reference evidence="2 3" key="1">
    <citation type="submission" date="2018-05" db="EMBL/GenBank/DDBJ databases">
        <title>Complete genome sequence of Massilia oculi sp. nov. CCUG 43427T (=DSM 26321T), the type strain of M. oculi, and comparison with genome sequences of other Massilia strains.</title>
        <authorList>
            <person name="Zhu B."/>
        </authorList>
    </citation>
    <scope>NUCLEOTIDE SEQUENCE [LARGE SCALE GENOMIC DNA]</scope>
    <source>
        <strain evidence="2 3">CCUG 43427</strain>
    </source>
</reference>
<dbReference type="AlphaFoldDB" id="A0A2S2DDB4"/>
<evidence type="ECO:0000313" key="2">
    <source>
        <dbReference type="EMBL" id="AWL03099.1"/>
    </source>
</evidence>
<organism evidence="2 3">
    <name type="scientific">Massilia oculi</name>
    <dbReference type="NCBI Taxonomy" id="945844"/>
    <lineage>
        <taxon>Bacteria</taxon>
        <taxon>Pseudomonadati</taxon>
        <taxon>Pseudomonadota</taxon>
        <taxon>Betaproteobacteria</taxon>
        <taxon>Burkholderiales</taxon>
        <taxon>Oxalobacteraceae</taxon>
        <taxon>Telluria group</taxon>
        <taxon>Massilia</taxon>
    </lineage>
</organism>
<accession>A0A2S2DDB4</accession>